<reference evidence="6 8" key="2">
    <citation type="submission" date="2023-11" db="EMBL/GenBank/DDBJ databases">
        <title>MicrobeMod: A computational toolkit for identifying prokaryotic methylation and restriction-modification with nanopore sequencing.</title>
        <authorList>
            <person name="Crits-Christoph A."/>
            <person name="Kang S.C."/>
            <person name="Lee H."/>
            <person name="Ostrov N."/>
        </authorList>
    </citation>
    <scope>NUCLEOTIDE SEQUENCE [LARGE SCALE GENOMIC DNA]</scope>
    <source>
        <strain evidence="6 8">ATCC 23090</strain>
    </source>
</reference>
<evidence type="ECO:0000313" key="8">
    <source>
        <dbReference type="Proteomes" id="UP001326715"/>
    </source>
</evidence>
<dbReference type="InterPro" id="IPR019826">
    <property type="entry name" value="Carboxylesterase_B_AS"/>
</dbReference>
<evidence type="ECO:0000313" key="7">
    <source>
        <dbReference type="Proteomes" id="UP000183788"/>
    </source>
</evidence>
<name>A0A1K1SWR8_9BACT</name>
<accession>A0A1K1SWR8</accession>
<evidence type="ECO:0000313" key="5">
    <source>
        <dbReference type="EMBL" id="SFW88739.1"/>
    </source>
</evidence>
<keyword evidence="2 3" id="KW-0378">Hydrolase</keyword>
<gene>
    <name evidence="5" type="ORF">SAMN05661012_06305</name>
    <name evidence="6" type="ORF">SR876_07020</name>
</gene>
<keyword evidence="8" id="KW-1185">Reference proteome</keyword>
<dbReference type="AlphaFoldDB" id="A0A1K1SWR8"/>
<dbReference type="EC" id="3.1.1.-" evidence="3"/>
<proteinExistence type="inferred from homology"/>
<dbReference type="EMBL" id="FPIZ01000037">
    <property type="protein sequence ID" value="SFW88739.1"/>
    <property type="molecule type" value="Genomic_DNA"/>
</dbReference>
<dbReference type="GO" id="GO:0016787">
    <property type="term" value="F:hydrolase activity"/>
    <property type="evidence" value="ECO:0007669"/>
    <property type="project" value="UniProtKB-KW"/>
</dbReference>
<dbReference type="InterPro" id="IPR002018">
    <property type="entry name" value="CarbesteraseB"/>
</dbReference>
<sequence>MLRSIIPSLALIFQCTVSTAQAVSGVQSVPEAHKISTARIVKTTRGYIKGIEEQGIFVFKGIPYASAARFKAPTPRPAWKDTLSCTEFGPVAPQWDGKVVGEEDCLQLNLYTSGVKGKKPVVVWVHGGGMTGGTGKWMNGHAFADHDSIITITINYRLGALGFLYMGDVPGYETAPNNAVLDLVASLQWIRENIAAFGGDPDRVTVMGESAGAKLSSVLLVAPAAKGKYQQLVLESGGVNCIRDTATAQAIRKRLMDTLGIRDPNEFLRLPVNDIIAAQAKVLKGASGTNYFGPMADNKVVYGDAYNWLKKHPLKNVRVLLGSNKAEALLFMNIDRRLYHPDVQVLRDWFGKNGDLVKMPADTAGIMQMLSRIMYQLHTYRLANVLGAQKANVWLYSFEQTSQGKPATHGQELGYIWGSKQPLENPGLEQVIHRDWVNFIKGKNLWTKYDGRKLGMIYGEPTREERIAGWEDVSFPAMGFLLD</sequence>
<dbReference type="PROSITE" id="PS00122">
    <property type="entry name" value="CARBOXYLESTERASE_B_1"/>
    <property type="match status" value="1"/>
</dbReference>
<dbReference type="Pfam" id="PF00135">
    <property type="entry name" value="COesterase"/>
    <property type="match status" value="1"/>
</dbReference>
<reference evidence="5 7" key="1">
    <citation type="submission" date="2016-11" db="EMBL/GenBank/DDBJ databases">
        <authorList>
            <person name="Jaros S."/>
            <person name="Januszkiewicz K."/>
            <person name="Wedrychowicz H."/>
        </authorList>
    </citation>
    <scope>NUCLEOTIDE SEQUENCE [LARGE SCALE GENOMIC DNA]</scope>
    <source>
        <strain evidence="5 7">DSM 784</strain>
    </source>
</reference>
<dbReference type="PANTHER" id="PTHR11559">
    <property type="entry name" value="CARBOXYLESTERASE"/>
    <property type="match status" value="1"/>
</dbReference>
<evidence type="ECO:0000313" key="6">
    <source>
        <dbReference type="EMBL" id="WQG91244.1"/>
    </source>
</evidence>
<dbReference type="InterPro" id="IPR050309">
    <property type="entry name" value="Type-B_Carboxylest/Lipase"/>
</dbReference>
<comment type="similarity">
    <text evidence="1 3">Belongs to the type-B carboxylesterase/lipase family.</text>
</comment>
<dbReference type="InterPro" id="IPR029058">
    <property type="entry name" value="AB_hydrolase_fold"/>
</dbReference>
<keyword evidence="3" id="KW-0732">Signal</keyword>
<organism evidence="5 7">
    <name type="scientific">Chitinophaga sancti</name>
    <dbReference type="NCBI Taxonomy" id="1004"/>
    <lineage>
        <taxon>Bacteria</taxon>
        <taxon>Pseudomonadati</taxon>
        <taxon>Bacteroidota</taxon>
        <taxon>Chitinophagia</taxon>
        <taxon>Chitinophagales</taxon>
        <taxon>Chitinophagaceae</taxon>
        <taxon>Chitinophaga</taxon>
    </lineage>
</organism>
<dbReference type="Proteomes" id="UP000183788">
    <property type="component" value="Unassembled WGS sequence"/>
</dbReference>
<feature type="domain" description="Carboxylesterase type B" evidence="4">
    <location>
        <begin position="39"/>
        <end position="334"/>
    </location>
</feature>
<evidence type="ECO:0000256" key="1">
    <source>
        <dbReference type="ARBA" id="ARBA00005964"/>
    </source>
</evidence>
<protein>
    <recommendedName>
        <fullName evidence="3">Carboxylic ester hydrolase</fullName>
        <ecNumber evidence="3">3.1.1.-</ecNumber>
    </recommendedName>
</protein>
<dbReference type="STRING" id="1004.SAMN05661012_06305"/>
<feature type="chain" id="PRO_5011824136" description="Carboxylic ester hydrolase" evidence="3">
    <location>
        <begin position="23"/>
        <end position="483"/>
    </location>
</feature>
<evidence type="ECO:0000259" key="4">
    <source>
        <dbReference type="Pfam" id="PF00135"/>
    </source>
</evidence>
<dbReference type="Proteomes" id="UP001326715">
    <property type="component" value="Chromosome"/>
</dbReference>
<dbReference type="EMBL" id="CP140154">
    <property type="protein sequence ID" value="WQG91244.1"/>
    <property type="molecule type" value="Genomic_DNA"/>
</dbReference>
<evidence type="ECO:0000256" key="2">
    <source>
        <dbReference type="ARBA" id="ARBA00022801"/>
    </source>
</evidence>
<dbReference type="RefSeq" id="WP_177318749.1">
    <property type="nucleotide sequence ID" value="NZ_CP139972.1"/>
</dbReference>
<dbReference type="Gene3D" id="3.40.50.1820">
    <property type="entry name" value="alpha/beta hydrolase"/>
    <property type="match status" value="1"/>
</dbReference>
<feature type="signal peptide" evidence="3">
    <location>
        <begin position="1"/>
        <end position="22"/>
    </location>
</feature>
<dbReference type="SUPFAM" id="SSF53474">
    <property type="entry name" value="alpha/beta-Hydrolases"/>
    <property type="match status" value="1"/>
</dbReference>
<evidence type="ECO:0000256" key="3">
    <source>
        <dbReference type="RuleBase" id="RU361235"/>
    </source>
</evidence>